<sequence length="95" mass="10664">MCATTAQSLIHSLTGARTEVRADPLQSHVYDIACRFMPRFFCTSAATKPPPSIKYVIALQAATVQLLLHTQQCLLYGQARCLVGVYYFCVVYRFQ</sequence>
<name>A0A974DN80_XENLA</name>
<evidence type="ECO:0000313" key="2">
    <source>
        <dbReference type="Proteomes" id="UP000694892"/>
    </source>
</evidence>
<dbReference type="AlphaFoldDB" id="A0A974DN80"/>
<dbReference type="EMBL" id="CM004468">
    <property type="protein sequence ID" value="OCT94091.1"/>
    <property type="molecule type" value="Genomic_DNA"/>
</dbReference>
<organism evidence="1 2">
    <name type="scientific">Xenopus laevis</name>
    <name type="common">African clawed frog</name>
    <dbReference type="NCBI Taxonomy" id="8355"/>
    <lineage>
        <taxon>Eukaryota</taxon>
        <taxon>Metazoa</taxon>
        <taxon>Chordata</taxon>
        <taxon>Craniata</taxon>
        <taxon>Vertebrata</taxon>
        <taxon>Euteleostomi</taxon>
        <taxon>Amphibia</taxon>
        <taxon>Batrachia</taxon>
        <taxon>Anura</taxon>
        <taxon>Pipoidea</taxon>
        <taxon>Pipidae</taxon>
        <taxon>Xenopodinae</taxon>
        <taxon>Xenopus</taxon>
        <taxon>Xenopus</taxon>
    </lineage>
</organism>
<protein>
    <submittedName>
        <fullName evidence="1">Uncharacterized protein</fullName>
    </submittedName>
</protein>
<accession>A0A974DN80</accession>
<gene>
    <name evidence="1" type="ORF">XELAEV_18011755mg</name>
</gene>
<evidence type="ECO:0000313" key="1">
    <source>
        <dbReference type="EMBL" id="OCT94091.1"/>
    </source>
</evidence>
<dbReference type="Proteomes" id="UP000694892">
    <property type="component" value="Chromosome 2L"/>
</dbReference>
<reference evidence="2" key="1">
    <citation type="journal article" date="2016" name="Nature">
        <title>Genome evolution in the allotetraploid frog Xenopus laevis.</title>
        <authorList>
            <person name="Session A.M."/>
            <person name="Uno Y."/>
            <person name="Kwon T."/>
            <person name="Chapman J.A."/>
            <person name="Toyoda A."/>
            <person name="Takahashi S."/>
            <person name="Fukui A."/>
            <person name="Hikosaka A."/>
            <person name="Suzuki A."/>
            <person name="Kondo M."/>
            <person name="van Heeringen S.J."/>
            <person name="Quigley I."/>
            <person name="Heinz S."/>
            <person name="Ogino H."/>
            <person name="Ochi H."/>
            <person name="Hellsten U."/>
            <person name="Lyons J.B."/>
            <person name="Simakov O."/>
            <person name="Putnam N."/>
            <person name="Stites J."/>
            <person name="Kuroki Y."/>
            <person name="Tanaka T."/>
            <person name="Michiue T."/>
            <person name="Watanabe M."/>
            <person name="Bogdanovic O."/>
            <person name="Lister R."/>
            <person name="Georgiou G."/>
            <person name="Paranjpe S.S."/>
            <person name="van Kruijsbergen I."/>
            <person name="Shu S."/>
            <person name="Carlson J."/>
            <person name="Kinoshita T."/>
            <person name="Ohta Y."/>
            <person name="Mawaribuchi S."/>
            <person name="Jenkins J."/>
            <person name="Grimwood J."/>
            <person name="Schmutz J."/>
            <person name="Mitros T."/>
            <person name="Mozaffari S.V."/>
            <person name="Suzuki Y."/>
            <person name="Haramoto Y."/>
            <person name="Yamamoto T.S."/>
            <person name="Takagi C."/>
            <person name="Heald R."/>
            <person name="Miller K."/>
            <person name="Haudenschild C."/>
            <person name="Kitzman J."/>
            <person name="Nakayama T."/>
            <person name="Izutsu Y."/>
            <person name="Robert J."/>
            <person name="Fortriede J."/>
            <person name="Burns K."/>
            <person name="Lotay V."/>
            <person name="Karimi K."/>
            <person name="Yasuoka Y."/>
            <person name="Dichmann D.S."/>
            <person name="Flajnik M.F."/>
            <person name="Houston D.W."/>
            <person name="Shendure J."/>
            <person name="DuPasquier L."/>
            <person name="Vize P.D."/>
            <person name="Zorn A.M."/>
            <person name="Ito M."/>
            <person name="Marcotte E.M."/>
            <person name="Wallingford J.B."/>
            <person name="Ito Y."/>
            <person name="Asashima M."/>
            <person name="Ueno N."/>
            <person name="Matsuda Y."/>
            <person name="Veenstra G.J."/>
            <person name="Fujiyama A."/>
            <person name="Harland R.M."/>
            <person name="Taira M."/>
            <person name="Rokhsar D.S."/>
        </authorList>
    </citation>
    <scope>NUCLEOTIDE SEQUENCE [LARGE SCALE GENOMIC DNA]</scope>
    <source>
        <strain evidence="2">J</strain>
    </source>
</reference>
<proteinExistence type="predicted"/>